<dbReference type="GO" id="GO:0046556">
    <property type="term" value="F:alpha-L-arabinofuranosidase activity"/>
    <property type="evidence" value="ECO:0007669"/>
    <property type="project" value="TreeGrafter"/>
</dbReference>
<organism evidence="8 9">
    <name type="scientific">Pelagomonas calceolata</name>
    <dbReference type="NCBI Taxonomy" id="35677"/>
    <lineage>
        <taxon>Eukaryota</taxon>
        <taxon>Sar</taxon>
        <taxon>Stramenopiles</taxon>
        <taxon>Ochrophyta</taxon>
        <taxon>Pelagophyceae</taxon>
        <taxon>Pelagomonadales</taxon>
        <taxon>Pelagomonadaceae</taxon>
        <taxon>Pelagomonas</taxon>
    </lineage>
</organism>
<evidence type="ECO:0000313" key="9">
    <source>
        <dbReference type="Proteomes" id="UP000789595"/>
    </source>
</evidence>
<dbReference type="OrthoDB" id="47059at2759"/>
<dbReference type="PANTHER" id="PTHR42721:SF3">
    <property type="entry name" value="BETA-D-XYLOSIDASE 5-RELATED"/>
    <property type="match status" value="1"/>
</dbReference>
<feature type="signal peptide" evidence="6">
    <location>
        <begin position="1"/>
        <end position="16"/>
    </location>
</feature>
<dbReference type="InterPro" id="IPR001764">
    <property type="entry name" value="Glyco_hydro_3_N"/>
</dbReference>
<evidence type="ECO:0000259" key="7">
    <source>
        <dbReference type="SMART" id="SM01217"/>
    </source>
</evidence>
<feature type="chain" id="PRO_5035199936" description="Fibronectin type III-like domain-containing protein" evidence="6">
    <location>
        <begin position="17"/>
        <end position="914"/>
    </location>
</feature>
<reference evidence="8" key="1">
    <citation type="submission" date="2021-11" db="EMBL/GenBank/DDBJ databases">
        <authorList>
            <consortium name="Genoscope - CEA"/>
            <person name="William W."/>
        </authorList>
    </citation>
    <scope>NUCLEOTIDE SEQUENCE</scope>
</reference>
<dbReference type="InterPro" id="IPR026891">
    <property type="entry name" value="Fn3-like"/>
</dbReference>
<dbReference type="Pfam" id="PF01915">
    <property type="entry name" value="Glyco_hydro_3_C"/>
    <property type="match status" value="1"/>
</dbReference>
<keyword evidence="3" id="KW-0378">Hydrolase</keyword>
<dbReference type="Proteomes" id="UP000789595">
    <property type="component" value="Unassembled WGS sequence"/>
</dbReference>
<feature type="domain" description="Fibronectin type III-like" evidence="7">
    <location>
        <begin position="658"/>
        <end position="726"/>
    </location>
</feature>
<keyword evidence="9" id="KW-1185">Reference proteome</keyword>
<dbReference type="InterPro" id="IPR017853">
    <property type="entry name" value="GH"/>
</dbReference>
<proteinExistence type="inferred from homology"/>
<feature type="region of interest" description="Disordered" evidence="5">
    <location>
        <begin position="848"/>
        <end position="876"/>
    </location>
</feature>
<dbReference type="PANTHER" id="PTHR42721">
    <property type="entry name" value="SUGAR HYDROLASE-RELATED"/>
    <property type="match status" value="1"/>
</dbReference>
<sequence>MRKAMLPFLLAAAASADTRKLTNPCLSAPFAALPFCNASLTIDQRSRDAVGRMSLTEKIDALGTEQGPTPSLGLGKYDWWSEATSGVANGAHGADGFHTHFAYPVTTGMAFNRSLWRVTGEAIGREARALMNAGKAYSTLWTPVVNLARDPRWGRNVEVPGEDPFLTGEYASSFISGLQNKQGGFLQASACCKHFVANELEKTTQLDGEEYDRRHDNAQVTERDLLDSYLPPFEACVRAGVSGLMCSYNSLNGVPACASKELLDTAKSWGFDGYVTSDCDADRNVYNTHKYAATRAEAVCDCVRDVLTAGTDVDCGEFVTRHASKALAEGLVDEALIDERLVNLFKVRLRLGHFDLSFDNKKPRGPLDMIPESVVCSKAHVQTSYEGVAQSATLYKNDGALPLRRVETLLVSGPTANISQVLASYYGPRDVCGGAYPGLVDAVREAGRVDVVYEQDLDRAVAAASTVDAVVLALGTDLNYAREGRDAPSIRLPADQLRLVEEVAAAARKPITVVLLTATPLDITALKANDKVGAIAHLGQPSVAVVGFSDLLYGRRSFAGRAVQTVYPAAYEDAISIADFNMRPGPSVFARPDCAMKNVSRCPRGVNPGRTYRFYEGKAVVPFGFGLSYTTFRYALRVVGATSFVVDVTNTGSMASDDVVLLFLVPPNAGADGVALKNLVAFDRVHVGVNATVSVALSVPSTVFAKKGAYRVEAGVRGDSRVGFDAATPQWWPTQLFFSEQAILGDDRIRRYNNRIFELHRAASSVVDEDWDPSNPSLQSACEASPARCGDEYSFVAASANDLDSSVYRISKQNAEAAHKIAEAEHKQLVASLTSAERDKREHYKRRAARLAKSPAHARRKSQPKTRKDEKIFPDGQDSVNVAGLGAEEHLAAIHADQFHRLLRADSFDDFQDM</sequence>
<gene>
    <name evidence="8" type="ORF">PECAL_2P21590</name>
</gene>
<dbReference type="Gene3D" id="2.60.40.10">
    <property type="entry name" value="Immunoglobulins"/>
    <property type="match status" value="1"/>
</dbReference>
<keyword evidence="4" id="KW-0326">Glycosidase</keyword>
<dbReference type="AlphaFoldDB" id="A0A8J2SAQ2"/>
<feature type="compositionally biased region" description="Basic residues" evidence="5">
    <location>
        <begin position="848"/>
        <end position="865"/>
    </location>
</feature>
<evidence type="ECO:0000256" key="3">
    <source>
        <dbReference type="ARBA" id="ARBA00022801"/>
    </source>
</evidence>
<evidence type="ECO:0000256" key="4">
    <source>
        <dbReference type="ARBA" id="ARBA00023295"/>
    </source>
</evidence>
<comment type="similarity">
    <text evidence="1">Belongs to the glycosyl hydrolase 3 family.</text>
</comment>
<keyword evidence="2 6" id="KW-0732">Signal</keyword>
<dbReference type="EMBL" id="CAKKNE010000002">
    <property type="protein sequence ID" value="CAH0369053.1"/>
    <property type="molecule type" value="Genomic_DNA"/>
</dbReference>
<dbReference type="GO" id="GO:0045493">
    <property type="term" value="P:xylan catabolic process"/>
    <property type="evidence" value="ECO:0007669"/>
    <property type="project" value="InterPro"/>
</dbReference>
<accession>A0A8J2SAQ2</accession>
<dbReference type="InterPro" id="IPR044993">
    <property type="entry name" value="BXL"/>
</dbReference>
<evidence type="ECO:0000256" key="1">
    <source>
        <dbReference type="ARBA" id="ARBA00005336"/>
    </source>
</evidence>
<dbReference type="InterPro" id="IPR036962">
    <property type="entry name" value="Glyco_hydro_3_N_sf"/>
</dbReference>
<dbReference type="GO" id="GO:0031222">
    <property type="term" value="P:arabinan catabolic process"/>
    <property type="evidence" value="ECO:0007669"/>
    <property type="project" value="TreeGrafter"/>
</dbReference>
<name>A0A8J2SAQ2_9STRA</name>
<evidence type="ECO:0000256" key="2">
    <source>
        <dbReference type="ARBA" id="ARBA00022729"/>
    </source>
</evidence>
<dbReference type="Gene3D" id="3.20.20.300">
    <property type="entry name" value="Glycoside hydrolase, family 3, N-terminal domain"/>
    <property type="match status" value="1"/>
</dbReference>
<dbReference type="Gene3D" id="3.40.50.1700">
    <property type="entry name" value="Glycoside hydrolase family 3 C-terminal domain"/>
    <property type="match status" value="1"/>
</dbReference>
<dbReference type="GO" id="GO:0009044">
    <property type="term" value="F:xylan 1,4-beta-xylosidase activity"/>
    <property type="evidence" value="ECO:0007669"/>
    <property type="project" value="InterPro"/>
</dbReference>
<dbReference type="SUPFAM" id="SSF51445">
    <property type="entry name" value="(Trans)glycosidases"/>
    <property type="match status" value="1"/>
</dbReference>
<dbReference type="SUPFAM" id="SSF52279">
    <property type="entry name" value="Beta-D-glucan exohydrolase, C-terminal domain"/>
    <property type="match status" value="1"/>
</dbReference>
<dbReference type="InterPro" id="IPR002772">
    <property type="entry name" value="Glyco_hydro_3_C"/>
</dbReference>
<comment type="caution">
    <text evidence="8">The sequence shown here is derived from an EMBL/GenBank/DDBJ whole genome shotgun (WGS) entry which is preliminary data.</text>
</comment>
<dbReference type="InterPro" id="IPR013783">
    <property type="entry name" value="Ig-like_fold"/>
</dbReference>
<dbReference type="InterPro" id="IPR036881">
    <property type="entry name" value="Glyco_hydro_3_C_sf"/>
</dbReference>
<evidence type="ECO:0000256" key="5">
    <source>
        <dbReference type="SAM" id="MobiDB-lite"/>
    </source>
</evidence>
<dbReference type="SMART" id="SM01217">
    <property type="entry name" value="Fn3_like"/>
    <property type="match status" value="1"/>
</dbReference>
<dbReference type="Pfam" id="PF00933">
    <property type="entry name" value="Glyco_hydro_3"/>
    <property type="match status" value="1"/>
</dbReference>
<protein>
    <recommendedName>
        <fullName evidence="7">Fibronectin type III-like domain-containing protein</fullName>
    </recommendedName>
</protein>
<evidence type="ECO:0000256" key="6">
    <source>
        <dbReference type="SAM" id="SignalP"/>
    </source>
</evidence>
<evidence type="ECO:0000313" key="8">
    <source>
        <dbReference type="EMBL" id="CAH0369053.1"/>
    </source>
</evidence>